<dbReference type="Proteomes" id="UP001557470">
    <property type="component" value="Unassembled WGS sequence"/>
</dbReference>
<organism evidence="2 3">
    <name type="scientific">Umbra pygmaea</name>
    <name type="common">Eastern mudminnow</name>
    <dbReference type="NCBI Taxonomy" id="75934"/>
    <lineage>
        <taxon>Eukaryota</taxon>
        <taxon>Metazoa</taxon>
        <taxon>Chordata</taxon>
        <taxon>Craniata</taxon>
        <taxon>Vertebrata</taxon>
        <taxon>Euteleostomi</taxon>
        <taxon>Actinopterygii</taxon>
        <taxon>Neopterygii</taxon>
        <taxon>Teleostei</taxon>
        <taxon>Protacanthopterygii</taxon>
        <taxon>Esociformes</taxon>
        <taxon>Umbridae</taxon>
        <taxon>Umbra</taxon>
    </lineage>
</organism>
<protein>
    <recommendedName>
        <fullName evidence="4">Secreted protein</fullName>
    </recommendedName>
</protein>
<gene>
    <name evidence="2" type="ORF">UPYG_G00064680</name>
</gene>
<evidence type="ECO:0008006" key="4">
    <source>
        <dbReference type="Google" id="ProtNLM"/>
    </source>
</evidence>
<evidence type="ECO:0000256" key="1">
    <source>
        <dbReference type="SAM" id="SignalP"/>
    </source>
</evidence>
<comment type="caution">
    <text evidence="2">The sequence shown here is derived from an EMBL/GenBank/DDBJ whole genome shotgun (WGS) entry which is preliminary data.</text>
</comment>
<dbReference type="AlphaFoldDB" id="A0ABD0XQ04"/>
<keyword evidence="1" id="KW-0732">Signal</keyword>
<sequence>MSKMTVLFGVFLRVSWIFYLLVGGIACSQESVPRSGNPRYYESWPNYFKAWPYPTVSKRHPGLYAHRKTAEFGQSASAAAEPQCHVARMASSSNA</sequence>
<accession>A0ABD0XQ04</accession>
<dbReference type="EMBL" id="JAGEUA010000002">
    <property type="protein sequence ID" value="KAL1005845.1"/>
    <property type="molecule type" value="Genomic_DNA"/>
</dbReference>
<reference evidence="2 3" key="1">
    <citation type="submission" date="2024-06" db="EMBL/GenBank/DDBJ databases">
        <authorList>
            <person name="Pan Q."/>
            <person name="Wen M."/>
            <person name="Jouanno E."/>
            <person name="Zahm M."/>
            <person name="Klopp C."/>
            <person name="Cabau C."/>
            <person name="Louis A."/>
            <person name="Berthelot C."/>
            <person name="Parey E."/>
            <person name="Roest Crollius H."/>
            <person name="Montfort J."/>
            <person name="Robinson-Rechavi M."/>
            <person name="Bouchez O."/>
            <person name="Lampietro C."/>
            <person name="Lopez Roques C."/>
            <person name="Donnadieu C."/>
            <person name="Postlethwait J."/>
            <person name="Bobe J."/>
            <person name="Verreycken H."/>
            <person name="Guiguen Y."/>
        </authorList>
    </citation>
    <scope>NUCLEOTIDE SEQUENCE [LARGE SCALE GENOMIC DNA]</scope>
    <source>
        <strain evidence="2">Up_M1</strain>
        <tissue evidence="2">Testis</tissue>
    </source>
</reference>
<name>A0ABD0XQ04_UMBPY</name>
<feature type="chain" id="PRO_5044787001" description="Secreted protein" evidence="1">
    <location>
        <begin position="28"/>
        <end position="95"/>
    </location>
</feature>
<feature type="signal peptide" evidence="1">
    <location>
        <begin position="1"/>
        <end position="27"/>
    </location>
</feature>
<evidence type="ECO:0000313" key="3">
    <source>
        <dbReference type="Proteomes" id="UP001557470"/>
    </source>
</evidence>
<proteinExistence type="predicted"/>
<keyword evidence="3" id="KW-1185">Reference proteome</keyword>
<evidence type="ECO:0000313" key="2">
    <source>
        <dbReference type="EMBL" id="KAL1005845.1"/>
    </source>
</evidence>
<dbReference type="PROSITE" id="PS51257">
    <property type="entry name" value="PROKAR_LIPOPROTEIN"/>
    <property type="match status" value="1"/>
</dbReference>